<name>A0A915IJ72_ROMCU</name>
<keyword evidence="2" id="KW-1185">Reference proteome</keyword>
<reference evidence="3" key="1">
    <citation type="submission" date="2022-11" db="UniProtKB">
        <authorList>
            <consortium name="WormBaseParasite"/>
        </authorList>
    </citation>
    <scope>IDENTIFICATION</scope>
</reference>
<evidence type="ECO:0000313" key="3">
    <source>
        <dbReference type="WBParaSite" id="nRc.2.0.1.t14232-RA"/>
    </source>
</evidence>
<protein>
    <submittedName>
        <fullName evidence="3">Uncharacterized protein</fullName>
    </submittedName>
</protein>
<feature type="region of interest" description="Disordered" evidence="1">
    <location>
        <begin position="95"/>
        <end position="117"/>
    </location>
</feature>
<feature type="region of interest" description="Disordered" evidence="1">
    <location>
        <begin position="1"/>
        <end position="27"/>
    </location>
</feature>
<evidence type="ECO:0000313" key="2">
    <source>
        <dbReference type="Proteomes" id="UP000887565"/>
    </source>
</evidence>
<proteinExistence type="predicted"/>
<sequence>MQRYHKPDSRQHKRHDDAPLHCTQSEQTGQVHSTGFYEHGYQCGFRRSPPKLTDYISLLQCDAKIQRCLEALKNPPKPVFKVPLLLMPPMDVEQATSSAPSLPLTTSSRPPTAPTWAPTTTVVTTVSLPPTALTLIQSTAPAQPLLVITTRPALGATPAARAVLHFEPQMPSEAKTLPNYLRFRTTDPPHSITLVMPCFPPCMDTSVESFSPRILREMVLINFFSRLGVQVTMAANIYATNALLALYQYFQNHFRINYREPQQPVSPDVAALILGWVAGLWAGELGVVDAVQTTHFALFLYEACKRTSRGLD</sequence>
<organism evidence="2 3">
    <name type="scientific">Romanomermis culicivorax</name>
    <name type="common">Nematode worm</name>
    <dbReference type="NCBI Taxonomy" id="13658"/>
    <lineage>
        <taxon>Eukaryota</taxon>
        <taxon>Metazoa</taxon>
        <taxon>Ecdysozoa</taxon>
        <taxon>Nematoda</taxon>
        <taxon>Enoplea</taxon>
        <taxon>Dorylaimia</taxon>
        <taxon>Mermithida</taxon>
        <taxon>Mermithoidea</taxon>
        <taxon>Mermithidae</taxon>
        <taxon>Romanomermis</taxon>
    </lineage>
</organism>
<feature type="compositionally biased region" description="Basic and acidic residues" evidence="1">
    <location>
        <begin position="1"/>
        <end position="19"/>
    </location>
</feature>
<dbReference type="WBParaSite" id="nRc.2.0.1.t14232-RA">
    <property type="protein sequence ID" value="nRc.2.0.1.t14232-RA"/>
    <property type="gene ID" value="nRc.2.0.1.g14232"/>
</dbReference>
<evidence type="ECO:0000256" key="1">
    <source>
        <dbReference type="SAM" id="MobiDB-lite"/>
    </source>
</evidence>
<dbReference type="AlphaFoldDB" id="A0A915IJ72"/>
<accession>A0A915IJ72</accession>
<dbReference type="Proteomes" id="UP000887565">
    <property type="component" value="Unplaced"/>
</dbReference>